<protein>
    <submittedName>
        <fullName evidence="2">Transporter</fullName>
    </submittedName>
</protein>
<reference evidence="2" key="1">
    <citation type="submission" date="2023-01" db="EMBL/GenBank/DDBJ databases">
        <title>Complete genome sequence of Planctobacterium marinum strain Dej080120_11.</title>
        <authorList>
            <person name="Ueki S."/>
            <person name="Maruyama F."/>
        </authorList>
    </citation>
    <scope>NUCLEOTIDE SEQUENCE</scope>
    <source>
        <strain evidence="2">Dej080120_11</strain>
    </source>
</reference>
<dbReference type="AlphaFoldDB" id="A0AA48KRH4"/>
<feature type="transmembrane region" description="Helical" evidence="1">
    <location>
        <begin position="37"/>
        <end position="56"/>
    </location>
</feature>
<sequence>MTDILLIAAMAIVTFIPRYLPLALSERIRLPVVLQECLQFVPVAVLTVIIVQSAFFQQGELHLSGENPYLWATLTAFVLARIQSSMLLTIMSGMFVFVLCKWLLI</sequence>
<dbReference type="InterPro" id="IPR008407">
    <property type="entry name" value="Brnchd-chn_aa_trnsp_AzlD"/>
</dbReference>
<keyword evidence="3" id="KW-1185">Reference proteome</keyword>
<proteinExistence type="predicted"/>
<keyword evidence="1" id="KW-0472">Membrane</keyword>
<feature type="transmembrane region" description="Helical" evidence="1">
    <location>
        <begin position="6"/>
        <end position="25"/>
    </location>
</feature>
<keyword evidence="1" id="KW-1133">Transmembrane helix</keyword>
<evidence type="ECO:0000313" key="3">
    <source>
        <dbReference type="Proteomes" id="UP001333710"/>
    </source>
</evidence>
<name>A0AA48KRH4_9ALTE</name>
<dbReference type="KEGG" id="pmaw:MACH26_16430"/>
<evidence type="ECO:0000256" key="1">
    <source>
        <dbReference type="SAM" id="Phobius"/>
    </source>
</evidence>
<dbReference type="RefSeq" id="WP_338292158.1">
    <property type="nucleotide sequence ID" value="NZ_AP027272.1"/>
</dbReference>
<keyword evidence="1" id="KW-0812">Transmembrane</keyword>
<dbReference type="Proteomes" id="UP001333710">
    <property type="component" value="Chromosome"/>
</dbReference>
<organism evidence="2 3">
    <name type="scientific">Planctobacterium marinum</name>
    <dbReference type="NCBI Taxonomy" id="1631968"/>
    <lineage>
        <taxon>Bacteria</taxon>
        <taxon>Pseudomonadati</taxon>
        <taxon>Pseudomonadota</taxon>
        <taxon>Gammaproteobacteria</taxon>
        <taxon>Alteromonadales</taxon>
        <taxon>Alteromonadaceae</taxon>
        <taxon>Planctobacterium</taxon>
    </lineage>
</organism>
<dbReference type="Pfam" id="PF05437">
    <property type="entry name" value="AzlD"/>
    <property type="match status" value="1"/>
</dbReference>
<accession>A0AA48KRH4</accession>
<evidence type="ECO:0000313" key="2">
    <source>
        <dbReference type="EMBL" id="BDX06122.1"/>
    </source>
</evidence>
<dbReference type="EMBL" id="AP027272">
    <property type="protein sequence ID" value="BDX06122.1"/>
    <property type="molecule type" value="Genomic_DNA"/>
</dbReference>
<feature type="transmembrane region" description="Helical" evidence="1">
    <location>
        <begin position="76"/>
        <end position="104"/>
    </location>
</feature>
<gene>
    <name evidence="2" type="ORF">MACH26_16430</name>
</gene>